<sequence>MRQCNDILSHMMFDEKHCNGLVLYDKLLPVEILTKILFYIDCKTAMNCQLVCKRWQMLMNYVWYKKINQIVAKPFPWDNNMPWSVFYLTCTKKSYGRNLLKNHSGAKGMGYWTGLNWRYRTGNQNWHSWIERLSFCVSINNKQVEQFYFSHTFEDYAVGVRKISFKHGEINGLKMSRTCVSMKIPEKVFILSQAA</sequence>
<dbReference type="GO" id="GO:0005737">
    <property type="term" value="C:cytoplasm"/>
    <property type="evidence" value="ECO:0007669"/>
    <property type="project" value="TreeGrafter"/>
</dbReference>
<dbReference type="GO" id="GO:0036503">
    <property type="term" value="P:ERAD pathway"/>
    <property type="evidence" value="ECO:0007669"/>
    <property type="project" value="TreeGrafter"/>
</dbReference>
<dbReference type="Proteomes" id="UP000078540">
    <property type="component" value="Unassembled WGS sequence"/>
</dbReference>
<dbReference type="InterPro" id="IPR001810">
    <property type="entry name" value="F-box_dom"/>
</dbReference>
<dbReference type="PROSITE" id="PS50181">
    <property type="entry name" value="FBOX"/>
    <property type="match status" value="1"/>
</dbReference>
<protein>
    <recommendedName>
        <fullName evidence="1">F-box domain-containing protein</fullName>
    </recommendedName>
</protein>
<dbReference type="STRING" id="520822.A0A195BPX6"/>
<feature type="domain" description="F-box" evidence="1">
    <location>
        <begin position="22"/>
        <end position="66"/>
    </location>
</feature>
<keyword evidence="3" id="KW-1185">Reference proteome</keyword>
<dbReference type="GO" id="GO:0031146">
    <property type="term" value="P:SCF-dependent proteasomal ubiquitin-dependent protein catabolic process"/>
    <property type="evidence" value="ECO:0007669"/>
    <property type="project" value="TreeGrafter"/>
</dbReference>
<evidence type="ECO:0000313" key="3">
    <source>
        <dbReference type="Proteomes" id="UP000078540"/>
    </source>
</evidence>
<dbReference type="EMBL" id="KQ976424">
    <property type="protein sequence ID" value="KYM88572.1"/>
    <property type="molecule type" value="Genomic_DNA"/>
</dbReference>
<dbReference type="Pfam" id="PF12937">
    <property type="entry name" value="F-box-like"/>
    <property type="match status" value="1"/>
</dbReference>
<dbReference type="SUPFAM" id="SSF81383">
    <property type="entry name" value="F-box domain"/>
    <property type="match status" value="1"/>
</dbReference>
<dbReference type="PANTHER" id="PTHR12125">
    <property type="entry name" value="F-BOX ONLY PROTEIN 6-LIKE PROTEIN"/>
    <property type="match status" value="1"/>
</dbReference>
<organism evidence="2 3">
    <name type="scientific">Atta colombica</name>
    <dbReference type="NCBI Taxonomy" id="520822"/>
    <lineage>
        <taxon>Eukaryota</taxon>
        <taxon>Metazoa</taxon>
        <taxon>Ecdysozoa</taxon>
        <taxon>Arthropoda</taxon>
        <taxon>Hexapoda</taxon>
        <taxon>Insecta</taxon>
        <taxon>Pterygota</taxon>
        <taxon>Neoptera</taxon>
        <taxon>Endopterygota</taxon>
        <taxon>Hymenoptera</taxon>
        <taxon>Apocrita</taxon>
        <taxon>Aculeata</taxon>
        <taxon>Formicoidea</taxon>
        <taxon>Formicidae</taxon>
        <taxon>Myrmicinae</taxon>
        <taxon>Atta</taxon>
    </lineage>
</organism>
<gene>
    <name evidence="2" type="ORF">ALC53_03055</name>
</gene>
<dbReference type="InterPro" id="IPR036047">
    <property type="entry name" value="F-box-like_dom_sf"/>
</dbReference>
<evidence type="ECO:0000259" key="1">
    <source>
        <dbReference type="PROSITE" id="PS50181"/>
    </source>
</evidence>
<reference evidence="2 3" key="1">
    <citation type="submission" date="2015-09" db="EMBL/GenBank/DDBJ databases">
        <title>Atta colombica WGS genome.</title>
        <authorList>
            <person name="Nygaard S."/>
            <person name="Hu H."/>
            <person name="Boomsma J."/>
            <person name="Zhang G."/>
        </authorList>
    </citation>
    <scope>NUCLEOTIDE SEQUENCE [LARGE SCALE GENOMIC DNA]</scope>
    <source>
        <strain evidence="2">Treedump-2</strain>
        <tissue evidence="2">Whole body</tissue>
    </source>
</reference>
<accession>A0A195BPX6</accession>
<dbReference type="GO" id="GO:0006516">
    <property type="term" value="P:glycoprotein catabolic process"/>
    <property type="evidence" value="ECO:0007669"/>
    <property type="project" value="TreeGrafter"/>
</dbReference>
<evidence type="ECO:0000313" key="2">
    <source>
        <dbReference type="EMBL" id="KYM88572.1"/>
    </source>
</evidence>
<dbReference type="AlphaFoldDB" id="A0A195BPX6"/>
<dbReference type="InterPro" id="IPR039752">
    <property type="entry name" value="F-box_only"/>
</dbReference>
<dbReference type="Gene3D" id="1.20.1280.50">
    <property type="match status" value="1"/>
</dbReference>
<name>A0A195BPX6_9HYME</name>
<proteinExistence type="predicted"/>
<dbReference type="GO" id="GO:0061630">
    <property type="term" value="F:ubiquitin protein ligase activity"/>
    <property type="evidence" value="ECO:0007669"/>
    <property type="project" value="TreeGrafter"/>
</dbReference>
<dbReference type="GO" id="GO:0019005">
    <property type="term" value="C:SCF ubiquitin ligase complex"/>
    <property type="evidence" value="ECO:0007669"/>
    <property type="project" value="TreeGrafter"/>
</dbReference>
<dbReference type="SMART" id="SM00256">
    <property type="entry name" value="FBOX"/>
    <property type="match status" value="1"/>
</dbReference>
<dbReference type="PANTHER" id="PTHR12125:SF5">
    <property type="entry name" value="F-BOX DOMAIN-CONTAINING PROTEIN"/>
    <property type="match status" value="1"/>
</dbReference>